<gene>
    <name evidence="1" type="ORF">K0O64_12115</name>
</gene>
<organism evidence="1 2">
    <name type="scientific">Mycolicibacterium pallens</name>
    <dbReference type="NCBI Taxonomy" id="370524"/>
    <lineage>
        <taxon>Bacteria</taxon>
        <taxon>Bacillati</taxon>
        <taxon>Actinomycetota</taxon>
        <taxon>Actinomycetes</taxon>
        <taxon>Mycobacteriales</taxon>
        <taxon>Mycobacteriaceae</taxon>
        <taxon>Mycolicibacterium</taxon>
    </lineage>
</organism>
<evidence type="ECO:0000313" key="2">
    <source>
        <dbReference type="Proteomes" id="UP000825367"/>
    </source>
</evidence>
<dbReference type="SUPFAM" id="SSF48264">
    <property type="entry name" value="Cytochrome P450"/>
    <property type="match status" value="1"/>
</dbReference>
<protein>
    <submittedName>
        <fullName evidence="1">Cytochrome P450</fullName>
    </submittedName>
</protein>
<dbReference type="RefSeq" id="WP_096311244.1">
    <property type="nucleotide sequence ID" value="NZ_BAAAVX010000005.1"/>
</dbReference>
<evidence type="ECO:0000313" key="1">
    <source>
        <dbReference type="EMBL" id="QYL19161.1"/>
    </source>
</evidence>
<name>A0ABX8VU03_9MYCO</name>
<dbReference type="InterPro" id="IPR036396">
    <property type="entry name" value="Cyt_P450_sf"/>
</dbReference>
<dbReference type="EMBL" id="CP080333">
    <property type="protein sequence ID" value="QYL19161.1"/>
    <property type="molecule type" value="Genomic_DNA"/>
</dbReference>
<keyword evidence="2" id="KW-1185">Reference proteome</keyword>
<dbReference type="Gene3D" id="1.10.630.10">
    <property type="entry name" value="Cytochrome P450"/>
    <property type="match status" value="1"/>
</dbReference>
<dbReference type="Proteomes" id="UP000825367">
    <property type="component" value="Chromosome"/>
</dbReference>
<proteinExistence type="predicted"/>
<sequence length="73" mass="7820">MARNGGFEGLSTALQTAFGDLYHNPELVDKLCADPHRIADFVDDPLRLESPFPTLVWHTTAATTVAGVLIPAG</sequence>
<accession>A0ABX8VU03</accession>
<reference evidence="1 2" key="1">
    <citation type="submission" date="2021-07" db="EMBL/GenBank/DDBJ databases">
        <title>Whole genome sequencing of non-tuberculosis mycobacteria type-strains.</title>
        <authorList>
            <person name="Igarashi Y."/>
            <person name="Osugi A."/>
            <person name="Mitarai S."/>
        </authorList>
    </citation>
    <scope>NUCLEOTIDE SEQUENCE [LARGE SCALE GENOMIC DNA]</scope>
    <source>
        <strain evidence="1 2">JCM 16370</strain>
    </source>
</reference>